<evidence type="ECO:0000256" key="1">
    <source>
        <dbReference type="ARBA" id="ARBA00004429"/>
    </source>
</evidence>
<dbReference type="InterPro" id="IPR055348">
    <property type="entry name" value="DctQ"/>
</dbReference>
<evidence type="ECO:0000256" key="4">
    <source>
        <dbReference type="ARBA" id="ARBA00022519"/>
    </source>
</evidence>
<keyword evidence="3" id="KW-1003">Cell membrane</keyword>
<dbReference type="PANTHER" id="PTHR35011:SF4">
    <property type="entry name" value="SLL1102 PROTEIN"/>
    <property type="match status" value="1"/>
</dbReference>
<evidence type="ECO:0000259" key="10">
    <source>
        <dbReference type="Pfam" id="PF04290"/>
    </source>
</evidence>
<keyword evidence="4 9" id="KW-0997">Cell inner membrane</keyword>
<dbReference type="Proteomes" id="UP000215441">
    <property type="component" value="Unassembled WGS sequence"/>
</dbReference>
<keyword evidence="12" id="KW-1185">Reference proteome</keyword>
<evidence type="ECO:0000256" key="5">
    <source>
        <dbReference type="ARBA" id="ARBA00022692"/>
    </source>
</evidence>
<keyword evidence="11" id="KW-0762">Sugar transport</keyword>
<comment type="similarity">
    <text evidence="8 9">Belongs to the TRAP transporter small permease family.</text>
</comment>
<comment type="function">
    <text evidence="9">Part of the tripartite ATP-independent periplasmic (TRAP) transport system.</text>
</comment>
<dbReference type="EMBL" id="NOIG01000005">
    <property type="protein sequence ID" value="OYD50761.1"/>
    <property type="molecule type" value="Genomic_DNA"/>
</dbReference>
<evidence type="ECO:0000256" key="9">
    <source>
        <dbReference type="RuleBase" id="RU369079"/>
    </source>
</evidence>
<dbReference type="PANTHER" id="PTHR35011">
    <property type="entry name" value="2,3-DIKETO-L-GULONATE TRAP TRANSPORTER SMALL PERMEASE PROTEIN YIAM"/>
    <property type="match status" value="1"/>
</dbReference>
<feature type="transmembrane region" description="Helical" evidence="9">
    <location>
        <begin position="92"/>
        <end position="114"/>
    </location>
</feature>
<dbReference type="AlphaFoldDB" id="A0A235EP13"/>
<feature type="transmembrane region" description="Helical" evidence="9">
    <location>
        <begin position="53"/>
        <end position="72"/>
    </location>
</feature>
<dbReference type="GO" id="GO:0022857">
    <property type="term" value="F:transmembrane transporter activity"/>
    <property type="evidence" value="ECO:0007669"/>
    <property type="project" value="UniProtKB-UniRule"/>
</dbReference>
<protein>
    <recommendedName>
        <fullName evidence="9">TRAP transporter small permease protein</fullName>
    </recommendedName>
</protein>
<feature type="transmembrane region" description="Helical" evidence="9">
    <location>
        <begin position="134"/>
        <end position="155"/>
    </location>
</feature>
<dbReference type="GO" id="GO:0005886">
    <property type="term" value="C:plasma membrane"/>
    <property type="evidence" value="ECO:0007669"/>
    <property type="project" value="UniProtKB-SubCell"/>
</dbReference>
<evidence type="ECO:0000256" key="6">
    <source>
        <dbReference type="ARBA" id="ARBA00022989"/>
    </source>
</evidence>
<evidence type="ECO:0000256" key="2">
    <source>
        <dbReference type="ARBA" id="ARBA00022448"/>
    </source>
</evidence>
<feature type="domain" description="Tripartite ATP-independent periplasmic transporters DctQ component" evidence="10">
    <location>
        <begin position="31"/>
        <end position="161"/>
    </location>
</feature>
<dbReference type="Pfam" id="PF04290">
    <property type="entry name" value="DctQ"/>
    <property type="match status" value="1"/>
</dbReference>
<gene>
    <name evidence="11" type="ORF">CBY09_08510</name>
</gene>
<keyword evidence="6 9" id="KW-1133">Transmembrane helix</keyword>
<evidence type="ECO:0000313" key="11">
    <source>
        <dbReference type="EMBL" id="OYD50761.1"/>
    </source>
</evidence>
<dbReference type="InterPro" id="IPR007387">
    <property type="entry name" value="TRAP_DctQ"/>
</dbReference>
<accession>A0A235EP13</accession>
<keyword evidence="2 9" id="KW-0813">Transport</keyword>
<organism evidence="11 12">
    <name type="scientific">Acidovorax kalamii</name>
    <dbReference type="NCBI Taxonomy" id="2004485"/>
    <lineage>
        <taxon>Bacteria</taxon>
        <taxon>Pseudomonadati</taxon>
        <taxon>Pseudomonadota</taxon>
        <taxon>Betaproteobacteria</taxon>
        <taxon>Burkholderiales</taxon>
        <taxon>Comamonadaceae</taxon>
        <taxon>Acidovorax</taxon>
    </lineage>
</organism>
<evidence type="ECO:0000313" key="12">
    <source>
        <dbReference type="Proteomes" id="UP000215441"/>
    </source>
</evidence>
<feature type="transmembrane region" description="Helical" evidence="9">
    <location>
        <begin position="21"/>
        <end position="41"/>
    </location>
</feature>
<dbReference type="OrthoDB" id="9795655at2"/>
<keyword evidence="5 9" id="KW-0812">Transmembrane</keyword>
<evidence type="ECO:0000256" key="8">
    <source>
        <dbReference type="ARBA" id="ARBA00038436"/>
    </source>
</evidence>
<comment type="caution">
    <text evidence="11">The sequence shown here is derived from an EMBL/GenBank/DDBJ whole genome shotgun (WGS) entry which is preliminary data.</text>
</comment>
<name>A0A235EP13_9BURK</name>
<sequence>MSTLLKLALGMDWISSRLSKVATWTVLAAALISAGNAFIRYGLDLSSNAWLEIQWYLFAATVMLGAPFVLMLNEHVRVDIVYGKLRGNKQVYVDIAGLVIFLLPAMALIAYFSWPLFMRAFVSGEMSGNAGGLIRWPALLLMPLGFVLMFLQGLAEIVKRVAYLRGIYQMNTHYEKPVQ</sequence>
<reference evidence="11 12" key="1">
    <citation type="submission" date="2017-07" db="EMBL/GenBank/DDBJ databases">
        <title>Acidovorax KNDSW TSA 6 genome sequence and assembly.</title>
        <authorList>
            <person name="Mayilraj S."/>
        </authorList>
    </citation>
    <scope>NUCLEOTIDE SEQUENCE [LARGE SCALE GENOMIC DNA]</scope>
    <source>
        <strain evidence="11 12">KNDSW-TSA6</strain>
    </source>
</reference>
<proteinExistence type="inferred from homology"/>
<dbReference type="RefSeq" id="WP_094288448.1">
    <property type="nucleotide sequence ID" value="NZ_NOIG01000005.1"/>
</dbReference>
<evidence type="ECO:0000256" key="7">
    <source>
        <dbReference type="ARBA" id="ARBA00023136"/>
    </source>
</evidence>
<evidence type="ECO:0000256" key="3">
    <source>
        <dbReference type="ARBA" id="ARBA00022475"/>
    </source>
</evidence>
<comment type="subunit">
    <text evidence="9">The complex comprises the extracytoplasmic solute receptor protein and the two transmembrane proteins.</text>
</comment>
<keyword evidence="7 9" id="KW-0472">Membrane</keyword>
<comment type="subcellular location">
    <subcellularLocation>
        <location evidence="1 9">Cell inner membrane</location>
        <topology evidence="1 9">Multi-pass membrane protein</topology>
    </subcellularLocation>
</comment>